<dbReference type="PANTHER" id="PTHR36151">
    <property type="entry name" value="BLR2777 PROTEIN"/>
    <property type="match status" value="1"/>
</dbReference>
<dbReference type="InterPro" id="IPR018713">
    <property type="entry name" value="MPAB/Lcp_cat_dom"/>
</dbReference>
<organism evidence="2 3">
    <name type="scientific">Cellulomonas chitinilytica</name>
    <dbReference type="NCBI Taxonomy" id="398759"/>
    <lineage>
        <taxon>Bacteria</taxon>
        <taxon>Bacillati</taxon>
        <taxon>Actinomycetota</taxon>
        <taxon>Actinomycetes</taxon>
        <taxon>Micrococcales</taxon>
        <taxon>Cellulomonadaceae</taxon>
        <taxon>Cellulomonas</taxon>
    </lineage>
</organism>
<comment type="caution">
    <text evidence="2">The sequence shown here is derived from an EMBL/GenBank/DDBJ whole genome shotgun (WGS) entry which is preliminary data.</text>
</comment>
<evidence type="ECO:0000259" key="1">
    <source>
        <dbReference type="Pfam" id="PF09995"/>
    </source>
</evidence>
<dbReference type="AlphaFoldDB" id="A0A919P462"/>
<dbReference type="Pfam" id="PF09995">
    <property type="entry name" value="MPAB_Lcp_cat"/>
    <property type="match status" value="1"/>
</dbReference>
<evidence type="ECO:0000313" key="3">
    <source>
        <dbReference type="Proteomes" id="UP000632740"/>
    </source>
</evidence>
<name>A0A919P462_9CELL</name>
<dbReference type="Proteomes" id="UP000632740">
    <property type="component" value="Unassembled WGS sequence"/>
</dbReference>
<gene>
    <name evidence="2" type="ORF">Cch01nite_30990</name>
</gene>
<dbReference type="GO" id="GO:0016491">
    <property type="term" value="F:oxidoreductase activity"/>
    <property type="evidence" value="ECO:0007669"/>
    <property type="project" value="InterPro"/>
</dbReference>
<proteinExistence type="predicted"/>
<dbReference type="PANTHER" id="PTHR36151:SF3">
    <property type="entry name" value="ER-BOUND OXYGENASE MPAB_MPAB'_RUBBER OXYGENASE CATALYTIC DOMAIN-CONTAINING PROTEIN"/>
    <property type="match status" value="1"/>
</dbReference>
<protein>
    <recommendedName>
        <fullName evidence="1">ER-bound oxygenase mpaB/mpaB'/Rubber oxygenase catalytic domain-containing protein</fullName>
    </recommendedName>
</protein>
<reference evidence="2" key="1">
    <citation type="submission" date="2021-01" db="EMBL/GenBank/DDBJ databases">
        <title>Whole genome shotgun sequence of Cellulomonas chitinilytica NBRC 110799.</title>
        <authorList>
            <person name="Komaki H."/>
            <person name="Tamura T."/>
        </authorList>
    </citation>
    <scope>NUCLEOTIDE SEQUENCE</scope>
    <source>
        <strain evidence="2">NBRC 110799</strain>
    </source>
</reference>
<feature type="domain" description="ER-bound oxygenase mpaB/mpaB'/Rubber oxygenase catalytic" evidence="1">
    <location>
        <begin position="53"/>
        <end position="260"/>
    </location>
</feature>
<keyword evidence="3" id="KW-1185">Reference proteome</keyword>
<sequence length="287" mass="30751">MTTTVERRSSLRRRAGDVLFLRVSGADGFATRDRIHHAPGPRWFAPGSAVQVVHGDAAMFVGGLRALLLQALHPVAMAAVASFSGFREDPWGRLARTSTFLAMTAFGRADDAEAAVQHVRRVHGHVRGVTSDGVPYSADDPHLLAWIHAAGVDSFVAAHRRFGEHPLDAAGYDEYVAQSAVVARGLGVVQPPTTTGEVDALIQAYRPELRTTDESRETVDFLLRTPPLPLALRPAYRGLAAGAAATLPGWARSELGLRSRPVLGGGPSRVAGDVVTRTVRWLIPPVD</sequence>
<evidence type="ECO:0000313" key="2">
    <source>
        <dbReference type="EMBL" id="GIG22375.1"/>
    </source>
</evidence>
<accession>A0A919P462</accession>
<dbReference type="EMBL" id="BONK01000011">
    <property type="protein sequence ID" value="GIG22375.1"/>
    <property type="molecule type" value="Genomic_DNA"/>
</dbReference>
<dbReference type="RefSeq" id="WP_203757016.1">
    <property type="nucleotide sequence ID" value="NZ_BONK01000011.1"/>
</dbReference>